<reference evidence="1" key="2">
    <citation type="journal article" date="2024" name="Plant">
        <title>Genomic evolution and insights into agronomic trait innovations of Sesamum species.</title>
        <authorList>
            <person name="Miao H."/>
            <person name="Wang L."/>
            <person name="Qu L."/>
            <person name="Liu H."/>
            <person name="Sun Y."/>
            <person name="Le M."/>
            <person name="Wang Q."/>
            <person name="Wei S."/>
            <person name="Zheng Y."/>
            <person name="Lin W."/>
            <person name="Duan Y."/>
            <person name="Cao H."/>
            <person name="Xiong S."/>
            <person name="Wang X."/>
            <person name="Wei L."/>
            <person name="Li C."/>
            <person name="Ma Q."/>
            <person name="Ju M."/>
            <person name="Zhao R."/>
            <person name="Li G."/>
            <person name="Mu C."/>
            <person name="Tian Q."/>
            <person name="Mei H."/>
            <person name="Zhang T."/>
            <person name="Gao T."/>
            <person name="Zhang H."/>
        </authorList>
    </citation>
    <scope>NUCLEOTIDE SEQUENCE</scope>
    <source>
        <strain evidence="1">G02</strain>
    </source>
</reference>
<dbReference type="AlphaFoldDB" id="A0AAW2KC92"/>
<name>A0AAW2KC92_SESRA</name>
<accession>A0AAW2KC92</accession>
<gene>
    <name evidence="1" type="ORF">Sradi_6215400</name>
</gene>
<organism evidence="1">
    <name type="scientific">Sesamum radiatum</name>
    <name type="common">Black benniseed</name>
    <dbReference type="NCBI Taxonomy" id="300843"/>
    <lineage>
        <taxon>Eukaryota</taxon>
        <taxon>Viridiplantae</taxon>
        <taxon>Streptophyta</taxon>
        <taxon>Embryophyta</taxon>
        <taxon>Tracheophyta</taxon>
        <taxon>Spermatophyta</taxon>
        <taxon>Magnoliopsida</taxon>
        <taxon>eudicotyledons</taxon>
        <taxon>Gunneridae</taxon>
        <taxon>Pentapetalae</taxon>
        <taxon>asterids</taxon>
        <taxon>lamiids</taxon>
        <taxon>Lamiales</taxon>
        <taxon>Pedaliaceae</taxon>
        <taxon>Sesamum</taxon>
    </lineage>
</organism>
<reference evidence="1" key="1">
    <citation type="submission" date="2020-06" db="EMBL/GenBank/DDBJ databases">
        <authorList>
            <person name="Li T."/>
            <person name="Hu X."/>
            <person name="Zhang T."/>
            <person name="Song X."/>
            <person name="Zhang H."/>
            <person name="Dai N."/>
            <person name="Sheng W."/>
            <person name="Hou X."/>
            <person name="Wei L."/>
        </authorList>
    </citation>
    <scope>NUCLEOTIDE SEQUENCE</scope>
    <source>
        <strain evidence="1">G02</strain>
        <tissue evidence="1">Leaf</tissue>
    </source>
</reference>
<sequence>MSLLFPQIFFCQIIQPCWIIVYGNGVCLERTIEQISGAMKSLHVKGSSEVNSGLVSDLEEDLTNFVPLRNASEDKSEI</sequence>
<evidence type="ECO:0000313" key="1">
    <source>
        <dbReference type="EMBL" id="KAL0303473.1"/>
    </source>
</evidence>
<protein>
    <submittedName>
        <fullName evidence="1">Uncharacterized protein</fullName>
    </submittedName>
</protein>
<dbReference type="EMBL" id="JACGWJ010000029">
    <property type="protein sequence ID" value="KAL0303473.1"/>
    <property type="molecule type" value="Genomic_DNA"/>
</dbReference>
<proteinExistence type="predicted"/>
<comment type="caution">
    <text evidence="1">The sequence shown here is derived from an EMBL/GenBank/DDBJ whole genome shotgun (WGS) entry which is preliminary data.</text>
</comment>